<proteinExistence type="predicted"/>
<evidence type="ECO:0000259" key="2">
    <source>
        <dbReference type="Pfam" id="PF01738"/>
    </source>
</evidence>
<dbReference type="EMBL" id="CP071868">
    <property type="protein sequence ID" value="QTE28717.1"/>
    <property type="molecule type" value="Genomic_DNA"/>
</dbReference>
<dbReference type="AlphaFoldDB" id="A0A8A4ZE05"/>
<evidence type="ECO:0000313" key="4">
    <source>
        <dbReference type="Proteomes" id="UP000663937"/>
    </source>
</evidence>
<dbReference type="InterPro" id="IPR029058">
    <property type="entry name" value="AB_hydrolase_fold"/>
</dbReference>
<sequence length="255" mass="26380">MNAQPAGAAGSNGPLSSDPLDGEPLDDELVDEVIDDDLDDDLDDPDDEDDSAVAPGAGAGGGPGVVVVHDWYGPLPHVADFADELTMAGFDVELVDMYDGVTTRDPGRAEALADDLDDDAARRLIAAAGKRLRAAGSAHVGVVGFSLGGWLALRTAGNGRFDAVVAYYATADLEVAAEIGCPVQLHLAADDEFESADDVESFVRALRAASTPVDTFTYRGTEHSFANADVELSDPGAAEVALARTIGFLHARLAG</sequence>
<dbReference type="InterPro" id="IPR051049">
    <property type="entry name" value="Dienelactone_hydrolase-like"/>
</dbReference>
<evidence type="ECO:0000313" key="3">
    <source>
        <dbReference type="EMBL" id="QTE28717.1"/>
    </source>
</evidence>
<reference evidence="3" key="1">
    <citation type="submission" date="2021-03" db="EMBL/GenBank/DDBJ databases">
        <title>Pengzhenrongella sicca gen. nov., sp. nov., a new member of suborder Micrococcineae isolated from High-Arctic tundra soil.</title>
        <authorList>
            <person name="Peng F."/>
        </authorList>
    </citation>
    <scope>NUCLEOTIDE SEQUENCE</scope>
    <source>
        <strain evidence="3">LRZ-2</strain>
    </source>
</reference>
<dbReference type="RefSeq" id="WP_227422961.1">
    <property type="nucleotide sequence ID" value="NZ_CP071868.1"/>
</dbReference>
<gene>
    <name evidence="3" type="ORF">J4E96_15395</name>
</gene>
<feature type="region of interest" description="Disordered" evidence="1">
    <location>
        <begin position="1"/>
        <end position="60"/>
    </location>
</feature>
<keyword evidence="3" id="KW-0378">Hydrolase</keyword>
<dbReference type="SUPFAM" id="SSF53474">
    <property type="entry name" value="alpha/beta-Hydrolases"/>
    <property type="match status" value="1"/>
</dbReference>
<dbReference type="InterPro" id="IPR002925">
    <property type="entry name" value="Dienelactn_hydro"/>
</dbReference>
<evidence type="ECO:0000256" key="1">
    <source>
        <dbReference type="SAM" id="MobiDB-lite"/>
    </source>
</evidence>
<dbReference type="PANTHER" id="PTHR46623">
    <property type="entry name" value="CARBOXYMETHYLENEBUTENOLIDASE-RELATED"/>
    <property type="match status" value="1"/>
</dbReference>
<accession>A0A8A4ZE05</accession>
<feature type="domain" description="Dienelactone hydrolase" evidence="2">
    <location>
        <begin position="62"/>
        <end position="251"/>
    </location>
</feature>
<name>A0A8A4ZE05_9MICO</name>
<keyword evidence="4" id="KW-1185">Reference proteome</keyword>
<dbReference type="KEGG" id="psic:J4E96_15395"/>
<feature type="compositionally biased region" description="Acidic residues" evidence="1">
    <location>
        <begin position="20"/>
        <end position="51"/>
    </location>
</feature>
<dbReference type="PANTHER" id="PTHR46623:SF6">
    <property type="entry name" value="ALPHA_BETA-HYDROLASES SUPERFAMILY PROTEIN"/>
    <property type="match status" value="1"/>
</dbReference>
<dbReference type="Proteomes" id="UP000663937">
    <property type="component" value="Chromosome"/>
</dbReference>
<protein>
    <submittedName>
        <fullName evidence="3">Dienelactone hydrolase family protein</fullName>
    </submittedName>
</protein>
<dbReference type="GO" id="GO:0016787">
    <property type="term" value="F:hydrolase activity"/>
    <property type="evidence" value="ECO:0007669"/>
    <property type="project" value="UniProtKB-KW"/>
</dbReference>
<dbReference type="Pfam" id="PF01738">
    <property type="entry name" value="DLH"/>
    <property type="match status" value="1"/>
</dbReference>
<organism evidence="3 4">
    <name type="scientific">Pengzhenrongella sicca</name>
    <dbReference type="NCBI Taxonomy" id="2819238"/>
    <lineage>
        <taxon>Bacteria</taxon>
        <taxon>Bacillati</taxon>
        <taxon>Actinomycetota</taxon>
        <taxon>Actinomycetes</taxon>
        <taxon>Micrococcales</taxon>
        <taxon>Pengzhenrongella</taxon>
    </lineage>
</organism>
<dbReference type="Gene3D" id="3.40.50.1820">
    <property type="entry name" value="alpha/beta hydrolase"/>
    <property type="match status" value="1"/>
</dbReference>